<keyword evidence="1" id="KW-0812">Transmembrane</keyword>
<accession>A0ABW9B7X0</accession>
<keyword evidence="1" id="KW-1133">Transmembrane helix</keyword>
<reference evidence="2 3" key="1">
    <citation type="journal article" date="2024" name="Chem. Sci.">
        <title>Discovery of megapolipeptins by genome mining of a Burkholderiales bacteria collection.</title>
        <authorList>
            <person name="Paulo B.S."/>
            <person name="Recchia M.J.J."/>
            <person name="Lee S."/>
            <person name="Fergusson C.H."/>
            <person name="Romanowski S.B."/>
            <person name="Hernandez A."/>
            <person name="Krull N."/>
            <person name="Liu D.Y."/>
            <person name="Cavanagh H."/>
            <person name="Bos A."/>
            <person name="Gray C.A."/>
            <person name="Murphy B.T."/>
            <person name="Linington R.G."/>
            <person name="Eustaquio A.S."/>
        </authorList>
    </citation>
    <scope>NUCLEOTIDE SEQUENCE [LARGE SCALE GENOMIC DNA]</scope>
    <source>
        <strain evidence="2 3">RL17-350-BIC-A</strain>
    </source>
</reference>
<gene>
    <name evidence="2" type="ORF">PQR57_47770</name>
</gene>
<protein>
    <submittedName>
        <fullName evidence="2">AI-2E family transporter YdiK</fullName>
    </submittedName>
</protein>
<feature type="non-terminal residue" evidence="2">
    <location>
        <position position="61"/>
    </location>
</feature>
<dbReference type="EMBL" id="JAQQEZ010000130">
    <property type="protein sequence ID" value="MFM0008564.1"/>
    <property type="molecule type" value="Genomic_DNA"/>
</dbReference>
<feature type="transmembrane region" description="Helical" evidence="1">
    <location>
        <begin position="12"/>
        <end position="30"/>
    </location>
</feature>
<comment type="caution">
    <text evidence="2">The sequence shown here is derived from an EMBL/GenBank/DDBJ whole genome shotgun (WGS) entry which is preliminary data.</text>
</comment>
<feature type="transmembrane region" description="Helical" evidence="1">
    <location>
        <begin position="36"/>
        <end position="54"/>
    </location>
</feature>
<evidence type="ECO:0000313" key="2">
    <source>
        <dbReference type="EMBL" id="MFM0008564.1"/>
    </source>
</evidence>
<proteinExistence type="predicted"/>
<keyword evidence="3" id="KW-1185">Reference proteome</keyword>
<sequence>MNSRPQADIARILLIIVILSLLIFGSLYIVRPFLPALIWATMIVVATWPVMIGIERRVGGR</sequence>
<dbReference type="Proteomes" id="UP001629230">
    <property type="component" value="Unassembled WGS sequence"/>
</dbReference>
<evidence type="ECO:0000313" key="3">
    <source>
        <dbReference type="Proteomes" id="UP001629230"/>
    </source>
</evidence>
<name>A0ABW9B7X0_9BURK</name>
<evidence type="ECO:0000256" key="1">
    <source>
        <dbReference type="SAM" id="Phobius"/>
    </source>
</evidence>
<organism evidence="2 3">
    <name type="scientific">Paraburkholderia dipogonis</name>
    <dbReference type="NCBI Taxonomy" id="1211383"/>
    <lineage>
        <taxon>Bacteria</taxon>
        <taxon>Pseudomonadati</taxon>
        <taxon>Pseudomonadota</taxon>
        <taxon>Betaproteobacteria</taxon>
        <taxon>Burkholderiales</taxon>
        <taxon>Burkholderiaceae</taxon>
        <taxon>Paraburkholderia</taxon>
    </lineage>
</organism>
<keyword evidence="1" id="KW-0472">Membrane</keyword>